<organism evidence="2">
    <name type="scientific">Apoglossum ruscifolium</name>
    <dbReference type="NCBI Taxonomy" id="167976"/>
    <lineage>
        <taxon>Eukaryota</taxon>
        <taxon>Rhodophyta</taxon>
        <taxon>Florideophyceae</taxon>
        <taxon>Rhodymeniophycidae</taxon>
        <taxon>Ceramiales</taxon>
        <taxon>Delesseriaceae</taxon>
        <taxon>Apoglossum</taxon>
    </lineage>
</organism>
<keyword evidence="2" id="KW-0934">Plastid</keyword>
<feature type="transmembrane region" description="Helical" evidence="1">
    <location>
        <begin position="7"/>
        <end position="27"/>
    </location>
</feature>
<dbReference type="Gene3D" id="1.25.40.10">
    <property type="entry name" value="Tetratricopeptide repeat domain"/>
    <property type="match status" value="1"/>
</dbReference>
<dbReference type="InterPro" id="IPR011990">
    <property type="entry name" value="TPR-like_helical_dom_sf"/>
</dbReference>
<feature type="transmembrane region" description="Helical" evidence="1">
    <location>
        <begin position="33"/>
        <end position="51"/>
    </location>
</feature>
<dbReference type="SUPFAM" id="SSF48452">
    <property type="entry name" value="TPR-like"/>
    <property type="match status" value="1"/>
</dbReference>
<keyword evidence="1" id="KW-0472">Membrane</keyword>
<reference evidence="2" key="1">
    <citation type="journal article" date="2019" name="Mol. Phylogenet. Evol.">
        <title>Morphological evolution and classification of the red algal order Ceramiales inferred using plastid phylogenomics.</title>
        <authorList>
            <person name="Diaz-Tapia P."/>
            <person name="Pasella M.M."/>
            <person name="Verbruggen H."/>
            <person name="Maggs C.A."/>
        </authorList>
    </citation>
    <scope>NUCLEOTIDE SEQUENCE</scope>
    <source>
        <strain evidence="2">PD2929_1</strain>
    </source>
</reference>
<protein>
    <submittedName>
        <fullName evidence="2">Uncharacterized protein</fullName>
    </submittedName>
</protein>
<accession>A0A4D6WP16</accession>
<geneLocation type="plastid" evidence="2"/>
<sequence>MNSNLFLFYIYVIIALCFLIPLSYIISLELFNLIVSLIFIYLNYSVVYNNLINSNKLKYYKLIDFYVNRRQLFLCISILEFSLIQGYFDNIFIYSYLAYCYKSLFYFQIAEYYYLKALFYSPSNVVILNNLFELYNMSEQSNKANEIYDRILLLNKNN</sequence>
<name>A0A4D6WP16_9FLOR</name>
<evidence type="ECO:0000256" key="1">
    <source>
        <dbReference type="SAM" id="Phobius"/>
    </source>
</evidence>
<keyword evidence="1" id="KW-0812">Transmembrane</keyword>
<reference evidence="2" key="2">
    <citation type="submission" date="2019-04" db="EMBL/GenBank/DDBJ databases">
        <authorList>
            <person name="Pasella M."/>
        </authorList>
    </citation>
    <scope>NUCLEOTIDE SEQUENCE</scope>
    <source>
        <strain evidence="2">PD2929_1</strain>
    </source>
</reference>
<keyword evidence="1" id="KW-1133">Transmembrane helix</keyword>
<gene>
    <name evidence="2" type="primary">orf158</name>
</gene>
<dbReference type="AlphaFoldDB" id="A0A4D6WP16"/>
<feature type="transmembrane region" description="Helical" evidence="1">
    <location>
        <begin position="72"/>
        <end position="97"/>
    </location>
</feature>
<feature type="transmembrane region" description="Helical" evidence="1">
    <location>
        <begin position="117"/>
        <end position="135"/>
    </location>
</feature>
<dbReference type="EMBL" id="MK814611">
    <property type="protein sequence ID" value="QCI04541.1"/>
    <property type="molecule type" value="Genomic_DNA"/>
</dbReference>
<proteinExistence type="predicted"/>
<evidence type="ECO:0000313" key="2">
    <source>
        <dbReference type="EMBL" id="QCI04541.1"/>
    </source>
</evidence>